<reference evidence="4" key="1">
    <citation type="submission" date="2015-12" db="EMBL/GenBank/DDBJ databases">
        <title>Genome sequence of a biocontrol rhizobacterium Chryseobacterium kwangjuense strain KJ1R5 isolated from pepper (Capsicum annuum L.).</title>
        <authorList>
            <person name="Jeong J.-J."/>
            <person name="Park H."/>
            <person name="Mannaa M."/>
            <person name="Sang M.K."/>
            <person name="Choi I.-G."/>
            <person name="Kim K.D."/>
        </authorList>
    </citation>
    <scope>NUCLEOTIDE SEQUENCE [LARGE SCALE GENOMIC DNA]</scope>
    <source>
        <strain evidence="4">KJ1R5</strain>
    </source>
</reference>
<evidence type="ECO:0000256" key="1">
    <source>
        <dbReference type="SAM" id="Coils"/>
    </source>
</evidence>
<name>A0A135WLJ2_9FLAO</name>
<organism evidence="3 4">
    <name type="scientific">Chryseobacterium kwangjuense</name>
    <dbReference type="NCBI Taxonomy" id="267125"/>
    <lineage>
        <taxon>Bacteria</taxon>
        <taxon>Pseudomonadati</taxon>
        <taxon>Bacteroidota</taxon>
        <taxon>Flavobacteriia</taxon>
        <taxon>Flavobacteriales</taxon>
        <taxon>Weeksellaceae</taxon>
        <taxon>Chryseobacterium group</taxon>
        <taxon>Chryseobacterium</taxon>
    </lineage>
</organism>
<protein>
    <recommendedName>
        <fullName evidence="2">Peptidase S74 domain-containing protein</fullName>
    </recommendedName>
</protein>
<dbReference type="InterPro" id="IPR030392">
    <property type="entry name" value="S74_ICA"/>
</dbReference>
<dbReference type="PANTHER" id="PTHR13029:SF18">
    <property type="entry name" value="MYELIN REGULATORY FACTOR HOMOLOG 1"/>
    <property type="match status" value="1"/>
</dbReference>
<dbReference type="PANTHER" id="PTHR13029">
    <property type="match status" value="1"/>
</dbReference>
<dbReference type="Gene3D" id="1.10.10.10">
    <property type="entry name" value="Winged helix-like DNA-binding domain superfamily/Winged helix DNA-binding domain"/>
    <property type="match status" value="1"/>
</dbReference>
<evidence type="ECO:0000259" key="2">
    <source>
        <dbReference type="PROSITE" id="PS51688"/>
    </source>
</evidence>
<accession>A0A135WLJ2</accession>
<dbReference type="AlphaFoldDB" id="A0A135WLJ2"/>
<dbReference type="PROSITE" id="PS51688">
    <property type="entry name" value="ICA"/>
    <property type="match status" value="1"/>
</dbReference>
<dbReference type="Proteomes" id="UP000070513">
    <property type="component" value="Unassembled WGS sequence"/>
</dbReference>
<feature type="domain" description="Peptidase S74" evidence="2">
    <location>
        <begin position="388"/>
        <end position="481"/>
    </location>
</feature>
<sequence>MFSEILKLRNMKPIYSLLTLLGMASLGFGQVGIATSNPQSTLDVTGNGTSTAAKDGMMAPRITRQQLAAKVAGTYAAAQSGSMVYVTDATTPTGTIPSVAQTVEIAAAGYYFFNGTLWKNVNDNIVNLYNSNGTLTGPRTVTQAANTLAFTGTAVNAFSVDGTTLSVDAANDRIGIGNNAPVVKLDIVGTTFGMKSATGSGSWDNIWFNVTPSIPSINASGAESGLQFNVGANSTGTYGDGQTLTTVATMLSNGNMGVGSTSPTRKLHVEGSGLFNAAVTTSVTKNAIDINIGQDGFAYGNRTDNFGINVRSASTVGTGAVARINFGDVNTTTAGLGKYLSFSVGNGLNELMYMTDNNSGRVGIGTITPTEKLHVIGNILASGTITPSDIRIKKDIVDNSYGLKEILGLRTISYRYKDESLSKDKKVGFVAQEIKAAMPELVTTANDEMKTLGVNYAEMTVILTKAVQQQQEMLQKQEEMLKRQQEQINSLKTEIKKLKTKL</sequence>
<proteinExistence type="predicted"/>
<dbReference type="Pfam" id="PF13884">
    <property type="entry name" value="Peptidase_S74"/>
    <property type="match status" value="1"/>
</dbReference>
<dbReference type="GO" id="GO:0045893">
    <property type="term" value="P:positive regulation of DNA-templated transcription"/>
    <property type="evidence" value="ECO:0007669"/>
    <property type="project" value="TreeGrafter"/>
</dbReference>
<evidence type="ECO:0000313" key="4">
    <source>
        <dbReference type="Proteomes" id="UP000070513"/>
    </source>
</evidence>
<dbReference type="InterPro" id="IPR036388">
    <property type="entry name" value="WH-like_DNA-bd_sf"/>
</dbReference>
<reference evidence="3 4" key="2">
    <citation type="journal article" date="2016" name="Genome Announc.">
        <title>Draft Genome Sequence of a Biocontrol Rhizobacterium, Chryseobacterium kwangjuense Strain KJ1R5, Isolated from Pepper (Capsicum annuum).</title>
        <authorList>
            <person name="Jeong J.J."/>
            <person name="Park H."/>
            <person name="Park B.H."/>
            <person name="Mannaa M."/>
            <person name="Sang M.K."/>
            <person name="Choi I.G."/>
            <person name="Kim K.D."/>
        </authorList>
    </citation>
    <scope>NUCLEOTIDE SEQUENCE [LARGE SCALE GENOMIC DNA]</scope>
    <source>
        <strain evidence="3 4">KJ1R5</strain>
    </source>
</reference>
<comment type="caution">
    <text evidence="3">The sequence shown here is derived from an EMBL/GenBank/DDBJ whole genome shotgun (WGS) entry which is preliminary data.</text>
</comment>
<dbReference type="GO" id="GO:0003700">
    <property type="term" value="F:DNA-binding transcription factor activity"/>
    <property type="evidence" value="ECO:0007669"/>
    <property type="project" value="TreeGrafter"/>
</dbReference>
<gene>
    <name evidence="3" type="ORF">AU378_08585</name>
</gene>
<dbReference type="EMBL" id="LPUR01000001">
    <property type="protein sequence ID" value="KXH85784.1"/>
    <property type="molecule type" value="Genomic_DNA"/>
</dbReference>
<keyword evidence="1" id="KW-0175">Coiled coil</keyword>
<dbReference type="GO" id="GO:0016540">
    <property type="term" value="P:protein autoprocessing"/>
    <property type="evidence" value="ECO:0007669"/>
    <property type="project" value="TreeGrafter"/>
</dbReference>
<dbReference type="InterPro" id="IPR051577">
    <property type="entry name" value="MRF-like"/>
</dbReference>
<evidence type="ECO:0000313" key="3">
    <source>
        <dbReference type="EMBL" id="KXH85784.1"/>
    </source>
</evidence>
<dbReference type="GO" id="GO:0043565">
    <property type="term" value="F:sequence-specific DNA binding"/>
    <property type="evidence" value="ECO:0007669"/>
    <property type="project" value="TreeGrafter"/>
</dbReference>
<feature type="coiled-coil region" evidence="1">
    <location>
        <begin position="467"/>
        <end position="501"/>
    </location>
</feature>